<comment type="similarity">
    <text evidence="7">Belongs to the IspG family.</text>
</comment>
<dbReference type="PANTHER" id="PTHR30454:SF0">
    <property type="entry name" value="4-HYDROXY-3-METHYLBUT-2-EN-1-YL DIPHOSPHATE SYNTHASE (FERREDOXIN), CHLOROPLASTIC"/>
    <property type="match status" value="1"/>
</dbReference>
<dbReference type="SUPFAM" id="SSF56014">
    <property type="entry name" value="Nitrite and sulphite reductase 4Fe-4S domain-like"/>
    <property type="match status" value="1"/>
</dbReference>
<comment type="pathway">
    <text evidence="7">Isoprenoid biosynthesis; isopentenyl diphosphate biosynthesis via DXP pathway; isopentenyl diphosphate from 1-deoxy-D-xylulose 5-phosphate: step 5/6.</text>
</comment>
<dbReference type="InterPro" id="IPR058578">
    <property type="entry name" value="IspG_TIM"/>
</dbReference>
<evidence type="ECO:0000256" key="1">
    <source>
        <dbReference type="ARBA" id="ARBA00022485"/>
    </source>
</evidence>
<comment type="function">
    <text evidence="7">Converts 2C-methyl-D-erythritol 2,4-cyclodiphosphate (ME-2,4cPP) into 1-hydroxy-2-methyl-2-(E)-butenyl 4-diphosphate.</text>
</comment>
<name>A0A388TD60_TERA1</name>
<feature type="binding site" evidence="7">
    <location>
        <position position="255"/>
    </location>
    <ligand>
        <name>[4Fe-4S] cluster</name>
        <dbReference type="ChEBI" id="CHEBI:49883"/>
    </ligand>
</feature>
<evidence type="ECO:0000313" key="10">
    <source>
        <dbReference type="EMBL" id="GBR74334.1"/>
    </source>
</evidence>
<feature type="domain" description="IspG TIM-barrel" evidence="8">
    <location>
        <begin position="10"/>
        <end position="237"/>
    </location>
</feature>
<dbReference type="GO" id="GO:0016114">
    <property type="term" value="P:terpenoid biosynthetic process"/>
    <property type="evidence" value="ECO:0007669"/>
    <property type="project" value="InterPro"/>
</dbReference>
<evidence type="ECO:0000313" key="11">
    <source>
        <dbReference type="Proteomes" id="UP000269352"/>
    </source>
</evidence>
<evidence type="ECO:0000256" key="2">
    <source>
        <dbReference type="ARBA" id="ARBA00022723"/>
    </source>
</evidence>
<dbReference type="PIRSF" id="PIRSF004640">
    <property type="entry name" value="IspG"/>
    <property type="match status" value="1"/>
</dbReference>
<dbReference type="GO" id="GO:0141197">
    <property type="term" value="F:4-hydroxy-3-methylbut-2-enyl-diphosphate synthase activity (flavodoxin)"/>
    <property type="evidence" value="ECO:0007669"/>
    <property type="project" value="UniProtKB-EC"/>
</dbReference>
<dbReference type="GO" id="GO:0019288">
    <property type="term" value="P:isopentenyl diphosphate biosynthetic process, methylerythritol 4-phosphate pathway"/>
    <property type="evidence" value="ECO:0007669"/>
    <property type="project" value="UniProtKB-UniRule"/>
</dbReference>
<dbReference type="EC" id="1.17.7.3" evidence="7"/>
<keyword evidence="6 7" id="KW-0414">Isoprene biosynthesis</keyword>
<comment type="cofactor">
    <cofactor evidence="7">
        <name>[4Fe-4S] cluster</name>
        <dbReference type="ChEBI" id="CHEBI:49883"/>
    </cofactor>
    <text evidence="7">Binds 1 [4Fe-4S] cluster.</text>
</comment>
<keyword evidence="5 7" id="KW-0411">Iron-sulfur</keyword>
<dbReference type="AlphaFoldDB" id="A0A388TD60"/>
<dbReference type="InterPro" id="IPR004588">
    <property type="entry name" value="IspG_bac-typ"/>
</dbReference>
<reference evidence="10 11" key="1">
    <citation type="journal article" date="2019" name="ISME J.">
        <title>Genome analyses of uncultured TG2/ZB3 bacteria in 'Margulisbacteria' specifically attached to ectosymbiotic spirochetes of protists in the termite gut.</title>
        <authorList>
            <person name="Utami Y.D."/>
            <person name="Kuwahara H."/>
            <person name="Igai K."/>
            <person name="Murakami T."/>
            <person name="Sugaya K."/>
            <person name="Morikawa T."/>
            <person name="Nagura Y."/>
            <person name="Yuki M."/>
            <person name="Deevong P."/>
            <person name="Inoue T."/>
            <person name="Kihara K."/>
            <person name="Lo N."/>
            <person name="Yamada A."/>
            <person name="Ohkuma M."/>
            <person name="Hongoh Y."/>
        </authorList>
    </citation>
    <scope>NUCLEOTIDE SEQUENCE [LARGE SCALE GENOMIC DNA]</scope>
    <source>
        <strain evidence="10">NkOx7-01</strain>
    </source>
</reference>
<dbReference type="InterPro" id="IPR016425">
    <property type="entry name" value="IspG_bac"/>
</dbReference>
<dbReference type="EMBL" id="BGZN01000041">
    <property type="protein sequence ID" value="GBR74334.1"/>
    <property type="molecule type" value="Genomic_DNA"/>
</dbReference>
<feature type="domain" description="IspG C-terminal" evidence="9">
    <location>
        <begin position="251"/>
        <end position="338"/>
    </location>
</feature>
<accession>A0A388TD60</accession>
<protein>
    <recommendedName>
        <fullName evidence="7">4-hydroxy-3-methylbut-2-en-1-yl diphosphate synthase (flavodoxin)</fullName>
        <ecNumber evidence="7">1.17.7.3</ecNumber>
    </recommendedName>
    <alternativeName>
        <fullName evidence="7">1-hydroxy-2-methyl-2-(E)-butenyl 4-diphosphate synthase</fullName>
    </alternativeName>
</protein>
<dbReference type="InterPro" id="IPR011005">
    <property type="entry name" value="Dihydropteroate_synth-like_sf"/>
</dbReference>
<keyword evidence="2 7" id="KW-0479">Metal-binding</keyword>
<evidence type="ECO:0000256" key="4">
    <source>
        <dbReference type="ARBA" id="ARBA00023004"/>
    </source>
</evidence>
<feature type="binding site" evidence="7">
    <location>
        <position position="297"/>
    </location>
    <ligand>
        <name>[4Fe-4S] cluster</name>
        <dbReference type="ChEBI" id="CHEBI:49883"/>
    </ligand>
</feature>
<dbReference type="GO" id="GO:0005506">
    <property type="term" value="F:iron ion binding"/>
    <property type="evidence" value="ECO:0007669"/>
    <property type="project" value="InterPro"/>
</dbReference>
<gene>
    <name evidence="7 10" type="primary">ispG</name>
    <name evidence="10" type="ORF">NO1_1530</name>
</gene>
<keyword evidence="1 7" id="KW-0004">4Fe-4S</keyword>
<keyword evidence="4 7" id="KW-0408">Iron</keyword>
<evidence type="ECO:0000259" key="8">
    <source>
        <dbReference type="Pfam" id="PF04551"/>
    </source>
</evidence>
<dbReference type="InterPro" id="IPR045854">
    <property type="entry name" value="NO2/SO3_Rdtase_4Fe4S_sf"/>
</dbReference>
<dbReference type="SUPFAM" id="SSF51569">
    <property type="entry name" value="Aldolase"/>
    <property type="match status" value="1"/>
</dbReference>
<dbReference type="HAMAP" id="MF_00159">
    <property type="entry name" value="IspG"/>
    <property type="match status" value="1"/>
</dbReference>
<dbReference type="Pfam" id="PF26540">
    <property type="entry name" value="GcpE_C"/>
    <property type="match status" value="1"/>
</dbReference>
<sequence>MPAKIVRFPTKVVQIGTVKIGGQNPIAVQSMTNTVTTDVRATLKQIKACADAGCNIIRVTVQDQKALEAFAKIKKLSPLPVVADIHFDYRMAIGAIEAGADKIRINPGNLQGAAKLKEIIAAAKKRRIPIRIGVNSGSAKKDLVRLAVEYCEFFEAQKFRNIVLSLKSSSVINSLDAYIRMAQKRNYPLHVGITEAGTEYYGALKSAVGLGALLTRGLGDTVRVSLTADPVKEVFAARYILKSLGLLACPEVISCPTCGRTQIDIIGLANQVEQRLQKLRKNITVAVMGCVVNGPGEAAHADYGIAGGKGQGIIFARGKRLKTVPEQKLVEELFKLIEHS</sequence>
<comment type="catalytic activity">
    <reaction evidence="7">
        <text>(2E)-4-hydroxy-3-methylbut-2-enyl diphosphate + oxidized [flavodoxin] + H2O + 2 H(+) = 2-C-methyl-D-erythritol 2,4-cyclic diphosphate + reduced [flavodoxin]</text>
        <dbReference type="Rhea" id="RHEA:43604"/>
        <dbReference type="Rhea" id="RHEA-COMP:10622"/>
        <dbReference type="Rhea" id="RHEA-COMP:10623"/>
        <dbReference type="ChEBI" id="CHEBI:15377"/>
        <dbReference type="ChEBI" id="CHEBI:15378"/>
        <dbReference type="ChEBI" id="CHEBI:57618"/>
        <dbReference type="ChEBI" id="CHEBI:58210"/>
        <dbReference type="ChEBI" id="CHEBI:58483"/>
        <dbReference type="ChEBI" id="CHEBI:128753"/>
        <dbReference type="EC" id="1.17.7.3"/>
    </reaction>
</comment>
<feature type="binding site" evidence="7">
    <location>
        <position position="290"/>
    </location>
    <ligand>
        <name>[4Fe-4S] cluster</name>
        <dbReference type="ChEBI" id="CHEBI:49883"/>
    </ligand>
</feature>
<dbReference type="UniPathway" id="UPA00056">
    <property type="reaction ID" value="UER00096"/>
</dbReference>
<dbReference type="Gene3D" id="3.30.413.10">
    <property type="entry name" value="Sulfite Reductase Hemoprotein, domain 1"/>
    <property type="match status" value="1"/>
</dbReference>
<evidence type="ECO:0000256" key="3">
    <source>
        <dbReference type="ARBA" id="ARBA00023002"/>
    </source>
</evidence>
<evidence type="ECO:0000259" key="9">
    <source>
        <dbReference type="Pfam" id="PF26540"/>
    </source>
</evidence>
<dbReference type="NCBIfam" id="TIGR00612">
    <property type="entry name" value="ispG_gcpE"/>
    <property type="match status" value="1"/>
</dbReference>
<keyword evidence="11" id="KW-1185">Reference proteome</keyword>
<evidence type="ECO:0000256" key="6">
    <source>
        <dbReference type="ARBA" id="ARBA00023229"/>
    </source>
</evidence>
<proteinExistence type="inferred from homology"/>
<dbReference type="Pfam" id="PF04551">
    <property type="entry name" value="GcpE"/>
    <property type="match status" value="1"/>
</dbReference>
<evidence type="ECO:0000256" key="5">
    <source>
        <dbReference type="ARBA" id="ARBA00023014"/>
    </source>
</evidence>
<dbReference type="PANTHER" id="PTHR30454">
    <property type="entry name" value="4-HYDROXY-3-METHYLBUT-2-EN-1-YL DIPHOSPHATE SYNTHASE"/>
    <property type="match status" value="1"/>
</dbReference>
<dbReference type="InterPro" id="IPR058579">
    <property type="entry name" value="IspG_C"/>
</dbReference>
<evidence type="ECO:0000256" key="7">
    <source>
        <dbReference type="HAMAP-Rule" id="MF_00159"/>
    </source>
</evidence>
<dbReference type="GO" id="GO:0051539">
    <property type="term" value="F:4 iron, 4 sulfur cluster binding"/>
    <property type="evidence" value="ECO:0007669"/>
    <property type="project" value="UniProtKB-UniRule"/>
</dbReference>
<dbReference type="Gene3D" id="3.20.20.20">
    <property type="entry name" value="Dihydropteroate synthase-like"/>
    <property type="match status" value="1"/>
</dbReference>
<organism evidence="10 11">
    <name type="scientific">Termititenax aidoneus</name>
    <dbReference type="NCBI Taxonomy" id="2218524"/>
    <lineage>
        <taxon>Bacteria</taxon>
        <taxon>Bacillati</taxon>
        <taxon>Candidatus Margulisiibacteriota</taxon>
        <taxon>Candidatus Termititenacia</taxon>
        <taxon>Candidatus Termititenacales</taxon>
        <taxon>Candidatus Termititenacaceae</taxon>
        <taxon>Candidatus Termititenax</taxon>
    </lineage>
</organism>
<feature type="binding site" evidence="7">
    <location>
        <position position="258"/>
    </location>
    <ligand>
        <name>[4Fe-4S] cluster</name>
        <dbReference type="ChEBI" id="CHEBI:49883"/>
    </ligand>
</feature>
<dbReference type="Proteomes" id="UP000269352">
    <property type="component" value="Unassembled WGS sequence"/>
</dbReference>
<keyword evidence="3 7" id="KW-0560">Oxidoreductase</keyword>
<dbReference type="NCBIfam" id="NF001540">
    <property type="entry name" value="PRK00366.1"/>
    <property type="match status" value="1"/>
</dbReference>
<comment type="caution">
    <text evidence="10">The sequence shown here is derived from an EMBL/GenBank/DDBJ whole genome shotgun (WGS) entry which is preliminary data.</text>
</comment>
<dbReference type="GO" id="GO:0046429">
    <property type="term" value="F:4-hydroxy-3-methylbut-2-en-1-yl diphosphate synthase activity (ferredoxin)"/>
    <property type="evidence" value="ECO:0007669"/>
    <property type="project" value="UniProtKB-UniRule"/>
</dbReference>